<feature type="domain" description="Glycosyl hydrolase family 13 catalytic" evidence="6">
    <location>
        <begin position="8"/>
        <end position="354"/>
    </location>
</feature>
<dbReference type="PRINTS" id="PR00110">
    <property type="entry name" value="ALPHAAMYLASE"/>
</dbReference>
<evidence type="ECO:0000256" key="4">
    <source>
        <dbReference type="RuleBase" id="RU003615"/>
    </source>
</evidence>
<organism evidence="7 8">
    <name type="scientific">Candidatus Lachnoclostridium stercorigallinarum</name>
    <dbReference type="NCBI Taxonomy" id="2838634"/>
    <lineage>
        <taxon>Bacteria</taxon>
        <taxon>Bacillati</taxon>
        <taxon>Bacillota</taxon>
        <taxon>Clostridia</taxon>
        <taxon>Lachnospirales</taxon>
        <taxon>Lachnospiraceae</taxon>
    </lineage>
</organism>
<proteinExistence type="inferred from homology"/>
<dbReference type="SMART" id="SM00642">
    <property type="entry name" value="Aamy"/>
    <property type="match status" value="1"/>
</dbReference>
<dbReference type="Gene3D" id="3.20.20.80">
    <property type="entry name" value="Glycosidases"/>
    <property type="match status" value="1"/>
</dbReference>
<dbReference type="PANTHER" id="PTHR10357">
    <property type="entry name" value="ALPHA-AMYLASE FAMILY MEMBER"/>
    <property type="match status" value="1"/>
</dbReference>
<keyword evidence="2 5" id="KW-0378">Hydrolase</keyword>
<evidence type="ECO:0000313" key="7">
    <source>
        <dbReference type="EMBL" id="HIZ79974.1"/>
    </source>
</evidence>
<evidence type="ECO:0000259" key="6">
    <source>
        <dbReference type="SMART" id="SM00642"/>
    </source>
</evidence>
<comment type="similarity">
    <text evidence="1 4">Belongs to the glycosyl hydrolase 13 family.</text>
</comment>
<name>A0A9D2K7L2_9FIRM</name>
<sequence length="471" mass="54216">MKQWYESSVFYHLYPLGCTGAPDTNHGEAASRFDQLNAWIPYLKDMGFSALYIGPLFESSSHGYDTRDYRTVDCRLGTNEEFQAFVAACHAAGIRVVIDAVFNHTGREFFAFRDIQEKKWDSPYRDWYRGVSFHCSSPMGDPFCYDAWQGQFGLPCLNLKNPEVKQYLFDTVRFWVDTFDIDGLRLDCANVLDFDFMRELRSVTAPMKEEFWLMGEVIHGEYERWANGDMLHSVTNYALHKALYSAHNDRNYFEIAHTIRRLPFRGRDLYTFTDNHDEDRLASKLADKAHFEPLYTLLFTLPGIPSIYYGSEWGIEGKRTSHSDKALRPAVSPEEAKRQQNGLKTLIRKLIRIHRENPEFHAGLYQELYLTNRQFAFARYGTESIVITAVNCDSAPCSLVLPLPICSRKAENLMTGEIIPVERGILPLKLEANSAAVIKLWDALMEGGKPLDEADMDPEELKQLLGDQWEE</sequence>
<keyword evidence="3 5" id="KW-0326">Glycosidase</keyword>
<accession>A0A9D2K7L2</accession>
<evidence type="ECO:0000313" key="8">
    <source>
        <dbReference type="Proteomes" id="UP000824101"/>
    </source>
</evidence>
<dbReference type="AlphaFoldDB" id="A0A9D2K7L2"/>
<comment type="catalytic activity">
    <reaction evidence="5">
        <text>Endohydrolysis of (1-&gt;4)-alpha-D-glucosidic linkages in polysaccharides containing three or more (1-&gt;4)-alpha-linked D-glucose units.</text>
        <dbReference type="EC" id="3.2.1.1"/>
    </reaction>
</comment>
<evidence type="ECO:0000256" key="1">
    <source>
        <dbReference type="ARBA" id="ARBA00008061"/>
    </source>
</evidence>
<evidence type="ECO:0000256" key="2">
    <source>
        <dbReference type="ARBA" id="ARBA00022801"/>
    </source>
</evidence>
<dbReference type="GO" id="GO:0004556">
    <property type="term" value="F:alpha-amylase activity"/>
    <property type="evidence" value="ECO:0007669"/>
    <property type="project" value="UniProtKB-UniRule"/>
</dbReference>
<dbReference type="InterPro" id="IPR017853">
    <property type="entry name" value="GH"/>
</dbReference>
<dbReference type="CDD" id="cd11353">
    <property type="entry name" value="AmyAc_euk_bac_CMD_like"/>
    <property type="match status" value="1"/>
</dbReference>
<evidence type="ECO:0000256" key="3">
    <source>
        <dbReference type="ARBA" id="ARBA00023295"/>
    </source>
</evidence>
<gene>
    <name evidence="7" type="ORF">IAA17_09340</name>
</gene>
<dbReference type="Pfam" id="PF00128">
    <property type="entry name" value="Alpha-amylase"/>
    <property type="match status" value="1"/>
</dbReference>
<dbReference type="InterPro" id="IPR006047">
    <property type="entry name" value="GH13_cat_dom"/>
</dbReference>
<dbReference type="SUPFAM" id="SSF51445">
    <property type="entry name" value="(Trans)glycosidases"/>
    <property type="match status" value="1"/>
</dbReference>
<evidence type="ECO:0000256" key="5">
    <source>
        <dbReference type="RuleBase" id="RU361134"/>
    </source>
</evidence>
<comment type="caution">
    <text evidence="7">The sequence shown here is derived from an EMBL/GenBank/DDBJ whole genome shotgun (WGS) entry which is preliminary data.</text>
</comment>
<dbReference type="GO" id="GO:0043169">
    <property type="term" value="F:cation binding"/>
    <property type="evidence" value="ECO:0007669"/>
    <property type="project" value="InterPro"/>
</dbReference>
<reference evidence="7" key="2">
    <citation type="submission" date="2021-04" db="EMBL/GenBank/DDBJ databases">
        <authorList>
            <person name="Gilroy R."/>
        </authorList>
    </citation>
    <scope>NUCLEOTIDE SEQUENCE</scope>
    <source>
        <strain evidence="7">ChiBcec1-1093</strain>
    </source>
</reference>
<dbReference type="Gene3D" id="2.60.40.1180">
    <property type="entry name" value="Golgi alpha-mannosidase II"/>
    <property type="match status" value="1"/>
</dbReference>
<dbReference type="SUPFAM" id="SSF51011">
    <property type="entry name" value="Glycosyl hydrolase domain"/>
    <property type="match status" value="1"/>
</dbReference>
<dbReference type="EMBL" id="DXBC01000148">
    <property type="protein sequence ID" value="HIZ79974.1"/>
    <property type="molecule type" value="Genomic_DNA"/>
</dbReference>
<reference evidence="7" key="1">
    <citation type="journal article" date="2021" name="PeerJ">
        <title>Extensive microbial diversity within the chicken gut microbiome revealed by metagenomics and culture.</title>
        <authorList>
            <person name="Gilroy R."/>
            <person name="Ravi A."/>
            <person name="Getino M."/>
            <person name="Pursley I."/>
            <person name="Horton D.L."/>
            <person name="Alikhan N.F."/>
            <person name="Baker D."/>
            <person name="Gharbi K."/>
            <person name="Hall N."/>
            <person name="Watson M."/>
            <person name="Adriaenssens E.M."/>
            <person name="Foster-Nyarko E."/>
            <person name="Jarju S."/>
            <person name="Secka A."/>
            <person name="Antonio M."/>
            <person name="Oren A."/>
            <person name="Chaudhuri R.R."/>
            <person name="La Ragione R."/>
            <person name="Hildebrand F."/>
            <person name="Pallen M.J."/>
        </authorList>
    </citation>
    <scope>NUCLEOTIDE SEQUENCE</scope>
    <source>
        <strain evidence="7">ChiBcec1-1093</strain>
    </source>
</reference>
<dbReference type="EC" id="3.2.1.1" evidence="5"/>
<dbReference type="PANTHER" id="PTHR10357:SF210">
    <property type="entry name" value="MALTODEXTRIN GLUCOSIDASE"/>
    <property type="match status" value="1"/>
</dbReference>
<keyword evidence="5" id="KW-0119">Carbohydrate metabolism</keyword>
<dbReference type="InterPro" id="IPR013780">
    <property type="entry name" value="Glyco_hydro_b"/>
</dbReference>
<dbReference type="InterPro" id="IPR006046">
    <property type="entry name" value="Alpha_amylase"/>
</dbReference>
<dbReference type="GO" id="GO:0005975">
    <property type="term" value="P:carbohydrate metabolic process"/>
    <property type="evidence" value="ECO:0007669"/>
    <property type="project" value="InterPro"/>
</dbReference>
<dbReference type="Proteomes" id="UP000824101">
    <property type="component" value="Unassembled WGS sequence"/>
</dbReference>
<protein>
    <recommendedName>
        <fullName evidence="5">Alpha-amylase</fullName>
        <ecNumber evidence="5">3.2.1.1</ecNumber>
    </recommendedName>
</protein>